<feature type="compositionally biased region" description="Polar residues" evidence="1">
    <location>
        <begin position="574"/>
        <end position="583"/>
    </location>
</feature>
<gene>
    <name evidence="2" type="ORF">HJC23_007862</name>
</gene>
<protein>
    <recommendedName>
        <fullName evidence="4">PH domain-containing protein</fullName>
    </recommendedName>
</protein>
<feature type="region of interest" description="Disordered" evidence="1">
    <location>
        <begin position="501"/>
        <end position="585"/>
    </location>
</feature>
<accession>A0ABD3R6X4</accession>
<name>A0ABD3R6X4_9STRA</name>
<feature type="compositionally biased region" description="Low complexity" evidence="1">
    <location>
        <begin position="112"/>
        <end position="137"/>
    </location>
</feature>
<feature type="compositionally biased region" description="Low complexity" evidence="1">
    <location>
        <begin position="24"/>
        <end position="40"/>
    </location>
</feature>
<sequence>MASAHQPQQQQQKPPTNPFDGFDAYAAVAAPPPSSSASLAPPLPPPQPYPQFQHAAQQQVAAGALNNVTWNQPQPAAVGNPFEASSNLNQGAIVQSHTPSNPYALTGGAMNQPVQYPPLQQIPQPFLQQQQQPYHQQQMVHVGNAAPWTMASNGAAAGTGTSTASPMPAVGNQQLVTAPPSDDPFGIFASPVQPPPQPPQQQPATPQQNLEQQMQSLQFNDNTPSKQSIMPDDDEEEGLALVDVELEEEGHTNDNNFEEHKQDGVFIGKNSDRKELDPLSPPRRKDRNADIAPPPPMPRGRENAEYLSRNAGGMTSPLPRPSLVVHSGYVLSRISFRTVLLRKWKQTFWIQYGPTQLLFFRSFADFEDWLNNPYHTMKAREYLVKLRVDFVSDLKKKSVMGYQVTQIRRKPYGTNVMLHFKLERWMDYGPTIAAAFAARQEEMIQSPYYNNNEENATRLEEDGGMNTTNDVSALRKIILGCMRNARDAALVASQDRVGVGHRMQPEYQGRYAEDDNVRGGVADREEDDTSEKVRTLSHSSKAGLYHQAFAAESSTRRKFQEDETEPKDDKKDTSQPVSNQESEASIAAVTQIVDLLG</sequence>
<dbReference type="Proteomes" id="UP001516023">
    <property type="component" value="Unassembled WGS sequence"/>
</dbReference>
<organism evidence="2 3">
    <name type="scientific">Cyclotella cryptica</name>
    <dbReference type="NCBI Taxonomy" id="29204"/>
    <lineage>
        <taxon>Eukaryota</taxon>
        <taxon>Sar</taxon>
        <taxon>Stramenopiles</taxon>
        <taxon>Ochrophyta</taxon>
        <taxon>Bacillariophyta</taxon>
        <taxon>Coscinodiscophyceae</taxon>
        <taxon>Thalassiosirophycidae</taxon>
        <taxon>Stephanodiscales</taxon>
        <taxon>Stephanodiscaceae</taxon>
        <taxon>Cyclotella</taxon>
    </lineage>
</organism>
<feature type="region of interest" description="Disordered" evidence="1">
    <location>
        <begin position="250"/>
        <end position="303"/>
    </location>
</feature>
<dbReference type="EMBL" id="JABMIG020000001">
    <property type="protein sequence ID" value="KAL3805901.1"/>
    <property type="molecule type" value="Genomic_DNA"/>
</dbReference>
<evidence type="ECO:0000313" key="3">
    <source>
        <dbReference type="Proteomes" id="UP001516023"/>
    </source>
</evidence>
<feature type="compositionally biased region" description="Basic and acidic residues" evidence="1">
    <location>
        <begin position="554"/>
        <end position="573"/>
    </location>
</feature>
<evidence type="ECO:0000313" key="2">
    <source>
        <dbReference type="EMBL" id="KAL3805901.1"/>
    </source>
</evidence>
<feature type="region of interest" description="Disordered" evidence="1">
    <location>
        <begin position="89"/>
        <end position="137"/>
    </location>
</feature>
<feature type="region of interest" description="Disordered" evidence="1">
    <location>
        <begin position="150"/>
        <end position="211"/>
    </location>
</feature>
<feature type="compositionally biased region" description="Pro residues" evidence="1">
    <location>
        <begin position="192"/>
        <end position="201"/>
    </location>
</feature>
<feature type="compositionally biased region" description="Basic and acidic residues" evidence="1">
    <location>
        <begin position="511"/>
        <end position="523"/>
    </location>
</feature>
<feature type="compositionally biased region" description="Low complexity" evidence="1">
    <location>
        <begin position="151"/>
        <end position="165"/>
    </location>
</feature>
<comment type="caution">
    <text evidence="2">The sequence shown here is derived from an EMBL/GenBank/DDBJ whole genome shotgun (WGS) entry which is preliminary data.</text>
</comment>
<feature type="compositionally biased region" description="Low complexity" evidence="1">
    <location>
        <begin position="1"/>
        <end position="14"/>
    </location>
</feature>
<evidence type="ECO:0000256" key="1">
    <source>
        <dbReference type="SAM" id="MobiDB-lite"/>
    </source>
</evidence>
<feature type="compositionally biased region" description="Polar residues" evidence="1">
    <location>
        <begin position="89"/>
        <end position="103"/>
    </location>
</feature>
<reference evidence="2 3" key="1">
    <citation type="journal article" date="2020" name="G3 (Bethesda)">
        <title>Improved Reference Genome for Cyclotella cryptica CCMP332, a Model for Cell Wall Morphogenesis, Salinity Adaptation, and Lipid Production in Diatoms (Bacillariophyta).</title>
        <authorList>
            <person name="Roberts W.R."/>
            <person name="Downey K.M."/>
            <person name="Ruck E.C."/>
            <person name="Traller J.C."/>
            <person name="Alverson A.J."/>
        </authorList>
    </citation>
    <scope>NUCLEOTIDE SEQUENCE [LARGE SCALE GENOMIC DNA]</scope>
    <source>
        <strain evidence="2 3">CCMP332</strain>
    </source>
</reference>
<keyword evidence="3" id="KW-1185">Reference proteome</keyword>
<feature type="region of interest" description="Disordered" evidence="1">
    <location>
        <begin position="1"/>
        <end position="57"/>
    </location>
</feature>
<feature type="compositionally biased region" description="Low complexity" evidence="1">
    <location>
        <begin position="202"/>
        <end position="211"/>
    </location>
</feature>
<dbReference type="AlphaFoldDB" id="A0ABD3R6X4"/>
<evidence type="ECO:0008006" key="4">
    <source>
        <dbReference type="Google" id="ProtNLM"/>
    </source>
</evidence>
<proteinExistence type="predicted"/>
<feature type="compositionally biased region" description="Basic and acidic residues" evidence="1">
    <location>
        <begin position="250"/>
        <end position="263"/>
    </location>
</feature>